<dbReference type="Pfam" id="PF00782">
    <property type="entry name" value="DSPc"/>
    <property type="match status" value="1"/>
</dbReference>
<sequence>MAILDRVPGDDELYIGGLFTLRRKEALQAAGITHVLSVLRLPLDETLFEGYAHKVVEVDDVDDENLLQYFPECVKFIQEGLDAGGGVFVHCAMGKSRSATCVCAYLIHRYGISPIEALMRIRASRPLAEPNDGFMDQLNLWEEMGAPGDLDQLPAYQRWLYLQEVKLSRACGQPPEADKIRFEDEHSQGSGVADFDLRCRKCRRTLATSQYLVSHQPRQEASQNSPKSPKTTSPACAHYFLDPLSWMRPELEQGKLDGRLECPKCRTNVGKYAWQGMQCSCGDWVVTGISLAKGRIDEAKSRAQQDGGAALGIRVPPSATNSKPGPGRENL</sequence>
<evidence type="ECO:0000313" key="9">
    <source>
        <dbReference type="EMBL" id="KAF2166855.1"/>
    </source>
</evidence>
<dbReference type="PANTHER" id="PTHR45848">
    <property type="entry name" value="DUAL SPECIFICITY PROTEIN PHOSPHATASE 12 FAMILY MEMBER"/>
    <property type="match status" value="1"/>
</dbReference>
<dbReference type="GO" id="GO:0008138">
    <property type="term" value="F:protein tyrosine/serine/threonine phosphatase activity"/>
    <property type="evidence" value="ECO:0007669"/>
    <property type="project" value="InterPro"/>
</dbReference>
<feature type="active site" description="Phosphocysteine intermediate" evidence="5">
    <location>
        <position position="91"/>
    </location>
</feature>
<dbReference type="InterPro" id="IPR000340">
    <property type="entry name" value="Dual-sp_phosphatase_cat-dom"/>
</dbReference>
<evidence type="ECO:0000256" key="4">
    <source>
        <dbReference type="ARBA" id="ARBA00022912"/>
    </source>
</evidence>
<dbReference type="InterPro" id="IPR020422">
    <property type="entry name" value="TYR_PHOSPHATASE_DUAL_dom"/>
</dbReference>
<dbReference type="SMART" id="SM00195">
    <property type="entry name" value="DSPc"/>
    <property type="match status" value="1"/>
</dbReference>
<comment type="similarity">
    <text evidence="1">Belongs to the protein-tyrosine phosphatase family. Non-receptor class dual specificity subfamily.</text>
</comment>
<keyword evidence="4" id="KW-0904">Protein phosphatase</keyword>
<dbReference type="InterPro" id="IPR000387">
    <property type="entry name" value="Tyr_Pase_dom"/>
</dbReference>
<dbReference type="PROSITE" id="PS50056">
    <property type="entry name" value="TYR_PHOSPHATASE_2"/>
    <property type="match status" value="1"/>
</dbReference>
<keyword evidence="10" id="KW-1185">Reference proteome</keyword>
<accession>A0A6A6CI84</accession>
<dbReference type="PIRSF" id="PIRSF000941">
    <property type="entry name" value="DUSP12"/>
    <property type="match status" value="1"/>
</dbReference>
<feature type="region of interest" description="Disordered" evidence="6">
    <location>
        <begin position="300"/>
        <end position="331"/>
    </location>
</feature>
<evidence type="ECO:0000259" key="8">
    <source>
        <dbReference type="PROSITE" id="PS50056"/>
    </source>
</evidence>
<dbReference type="EC" id="3.1.3.48" evidence="2"/>
<dbReference type="Proteomes" id="UP000799537">
    <property type="component" value="Unassembled WGS sequence"/>
</dbReference>
<dbReference type="PROSITE" id="PS00383">
    <property type="entry name" value="TYR_PHOSPHATASE_1"/>
    <property type="match status" value="1"/>
</dbReference>
<name>A0A6A6CI84_ZASCE</name>
<evidence type="ECO:0000256" key="6">
    <source>
        <dbReference type="SAM" id="MobiDB-lite"/>
    </source>
</evidence>
<dbReference type="OrthoDB" id="2017893at2759"/>
<dbReference type="RefSeq" id="XP_033667744.1">
    <property type="nucleotide sequence ID" value="XM_033816926.1"/>
</dbReference>
<dbReference type="EMBL" id="ML993595">
    <property type="protein sequence ID" value="KAF2166855.1"/>
    <property type="molecule type" value="Genomic_DNA"/>
</dbReference>
<dbReference type="GO" id="GO:0004725">
    <property type="term" value="F:protein tyrosine phosphatase activity"/>
    <property type="evidence" value="ECO:0007669"/>
    <property type="project" value="UniProtKB-EC"/>
</dbReference>
<evidence type="ECO:0000256" key="3">
    <source>
        <dbReference type="ARBA" id="ARBA00022801"/>
    </source>
</evidence>
<dbReference type="Gene3D" id="3.90.190.10">
    <property type="entry name" value="Protein tyrosine phosphatase superfamily"/>
    <property type="match status" value="1"/>
</dbReference>
<dbReference type="CDD" id="cd14518">
    <property type="entry name" value="DSP_fungal_YVH1"/>
    <property type="match status" value="1"/>
</dbReference>
<dbReference type="PROSITE" id="PS50054">
    <property type="entry name" value="TYR_PHOSPHATASE_DUAL"/>
    <property type="match status" value="1"/>
</dbReference>
<dbReference type="InterPro" id="IPR016278">
    <property type="entry name" value="DUSP12"/>
</dbReference>
<dbReference type="PANTHER" id="PTHR45848:SF4">
    <property type="entry name" value="DUAL SPECIFICITY PROTEIN PHOSPHATASE 12"/>
    <property type="match status" value="1"/>
</dbReference>
<evidence type="ECO:0000256" key="2">
    <source>
        <dbReference type="ARBA" id="ARBA00013064"/>
    </source>
</evidence>
<keyword evidence="3" id="KW-0378">Hydrolase</keyword>
<dbReference type="AlphaFoldDB" id="A0A6A6CI84"/>
<protein>
    <recommendedName>
        <fullName evidence="2">protein-tyrosine-phosphatase</fullName>
        <ecNumber evidence="2">3.1.3.48</ecNumber>
    </recommendedName>
</protein>
<reference evidence="9" key="1">
    <citation type="journal article" date="2020" name="Stud. Mycol.">
        <title>101 Dothideomycetes genomes: a test case for predicting lifestyles and emergence of pathogens.</title>
        <authorList>
            <person name="Haridas S."/>
            <person name="Albert R."/>
            <person name="Binder M."/>
            <person name="Bloem J."/>
            <person name="Labutti K."/>
            <person name="Salamov A."/>
            <person name="Andreopoulos B."/>
            <person name="Baker S."/>
            <person name="Barry K."/>
            <person name="Bills G."/>
            <person name="Bluhm B."/>
            <person name="Cannon C."/>
            <person name="Castanera R."/>
            <person name="Culley D."/>
            <person name="Daum C."/>
            <person name="Ezra D."/>
            <person name="Gonzalez J."/>
            <person name="Henrissat B."/>
            <person name="Kuo A."/>
            <person name="Liang C."/>
            <person name="Lipzen A."/>
            <person name="Lutzoni F."/>
            <person name="Magnuson J."/>
            <person name="Mondo S."/>
            <person name="Nolan M."/>
            <person name="Ohm R."/>
            <person name="Pangilinan J."/>
            <person name="Park H.-J."/>
            <person name="Ramirez L."/>
            <person name="Alfaro M."/>
            <person name="Sun H."/>
            <person name="Tritt A."/>
            <person name="Yoshinaga Y."/>
            <person name="Zwiers L.-H."/>
            <person name="Turgeon B."/>
            <person name="Goodwin S."/>
            <person name="Spatafora J."/>
            <person name="Crous P."/>
            <person name="Grigoriev I."/>
        </authorList>
    </citation>
    <scope>NUCLEOTIDE SEQUENCE</scope>
    <source>
        <strain evidence="9">ATCC 36951</strain>
    </source>
</reference>
<organism evidence="9 10">
    <name type="scientific">Zasmidium cellare ATCC 36951</name>
    <dbReference type="NCBI Taxonomy" id="1080233"/>
    <lineage>
        <taxon>Eukaryota</taxon>
        <taxon>Fungi</taxon>
        <taxon>Dikarya</taxon>
        <taxon>Ascomycota</taxon>
        <taxon>Pezizomycotina</taxon>
        <taxon>Dothideomycetes</taxon>
        <taxon>Dothideomycetidae</taxon>
        <taxon>Mycosphaerellales</taxon>
        <taxon>Mycosphaerellaceae</taxon>
        <taxon>Zasmidium</taxon>
    </lineage>
</organism>
<dbReference type="GeneID" id="54570198"/>
<evidence type="ECO:0000256" key="1">
    <source>
        <dbReference type="ARBA" id="ARBA00008601"/>
    </source>
</evidence>
<feature type="region of interest" description="Disordered" evidence="6">
    <location>
        <begin position="213"/>
        <end position="233"/>
    </location>
</feature>
<evidence type="ECO:0000259" key="7">
    <source>
        <dbReference type="PROSITE" id="PS50054"/>
    </source>
</evidence>
<dbReference type="InterPro" id="IPR029021">
    <property type="entry name" value="Prot-tyrosine_phosphatase-like"/>
</dbReference>
<feature type="domain" description="Tyrosine-protein phosphatase" evidence="7">
    <location>
        <begin position="5"/>
        <end position="147"/>
    </location>
</feature>
<proteinExistence type="inferred from homology"/>
<dbReference type="SUPFAM" id="SSF52799">
    <property type="entry name" value="(Phosphotyrosine protein) phosphatases II"/>
    <property type="match status" value="1"/>
</dbReference>
<dbReference type="InterPro" id="IPR016130">
    <property type="entry name" value="Tyr_Pase_AS"/>
</dbReference>
<feature type="domain" description="Tyrosine specific protein phosphatases" evidence="8">
    <location>
        <begin position="68"/>
        <end position="126"/>
    </location>
</feature>
<dbReference type="GO" id="GO:0005634">
    <property type="term" value="C:nucleus"/>
    <property type="evidence" value="ECO:0007669"/>
    <property type="project" value="TreeGrafter"/>
</dbReference>
<evidence type="ECO:0000256" key="5">
    <source>
        <dbReference type="PIRSR" id="PIRSR000941-50"/>
    </source>
</evidence>
<evidence type="ECO:0000313" key="10">
    <source>
        <dbReference type="Proteomes" id="UP000799537"/>
    </source>
</evidence>
<gene>
    <name evidence="9" type="ORF">M409DRAFT_66409</name>
</gene>
<feature type="compositionally biased region" description="Polar residues" evidence="6">
    <location>
        <begin position="219"/>
        <end position="233"/>
    </location>
</feature>